<gene>
    <name evidence="7" type="ORF">LXO92_10790</name>
</gene>
<proteinExistence type="inferred from homology"/>
<protein>
    <submittedName>
        <fullName evidence="7">Glycoside hydrolase family 18 protein</fullName>
    </submittedName>
</protein>
<dbReference type="SUPFAM" id="SSF51445">
    <property type="entry name" value="(Trans)glycosidases"/>
    <property type="match status" value="1"/>
</dbReference>
<name>A0ABS8X287_9GAMM</name>
<reference evidence="7 8" key="1">
    <citation type="journal article" date="2024" name="Pathogens">
        <title>Characterization of a Novel Species of Legionella Isolated from a Healthcare Facility: Legionella resiliens sp. nov.</title>
        <authorList>
            <person name="Cristino S."/>
            <person name="Pascale M.R."/>
            <person name="Marino F."/>
            <person name="Derelitto C."/>
            <person name="Salaris S."/>
            <person name="Orsini M."/>
            <person name="Squarzoni S."/>
            <person name="Grottola A."/>
            <person name="Girolamini L."/>
        </authorList>
    </citation>
    <scope>NUCLEOTIDE SEQUENCE [LARGE SCALE GENOMIC DNA]</scope>
    <source>
        <strain evidence="7 8">8cVS16</strain>
    </source>
</reference>
<dbReference type="InterPro" id="IPR017853">
    <property type="entry name" value="GH"/>
</dbReference>
<feature type="chain" id="PRO_5047528367" evidence="5">
    <location>
        <begin position="27"/>
        <end position="484"/>
    </location>
</feature>
<feature type="signal peptide" evidence="5">
    <location>
        <begin position="1"/>
        <end position="26"/>
    </location>
</feature>
<evidence type="ECO:0000256" key="2">
    <source>
        <dbReference type="ARBA" id="ARBA00023295"/>
    </source>
</evidence>
<comment type="similarity">
    <text evidence="4">Belongs to the glycosyl hydrolase 18 family.</text>
</comment>
<keyword evidence="2 3" id="KW-0326">Glycosidase</keyword>
<evidence type="ECO:0000259" key="6">
    <source>
        <dbReference type="Pfam" id="PF00704"/>
    </source>
</evidence>
<evidence type="ECO:0000256" key="5">
    <source>
        <dbReference type="SAM" id="SignalP"/>
    </source>
</evidence>
<dbReference type="Gene3D" id="3.20.20.80">
    <property type="entry name" value="Glycosidases"/>
    <property type="match status" value="1"/>
</dbReference>
<feature type="domain" description="GH18" evidence="6">
    <location>
        <begin position="57"/>
        <end position="195"/>
    </location>
</feature>
<evidence type="ECO:0000313" key="7">
    <source>
        <dbReference type="EMBL" id="MCE3532861.1"/>
    </source>
</evidence>
<evidence type="ECO:0000313" key="8">
    <source>
        <dbReference type="Proteomes" id="UP001320170"/>
    </source>
</evidence>
<dbReference type="InterPro" id="IPR001579">
    <property type="entry name" value="Glyco_hydro_18_chit_AS"/>
</dbReference>
<dbReference type="Pfam" id="PF00704">
    <property type="entry name" value="Glyco_hydro_18"/>
    <property type="match status" value="1"/>
</dbReference>
<dbReference type="Proteomes" id="UP001320170">
    <property type="component" value="Unassembled WGS sequence"/>
</dbReference>
<dbReference type="InterPro" id="IPR001223">
    <property type="entry name" value="Glyco_hydro18_cat"/>
</dbReference>
<comment type="caution">
    <text evidence="7">The sequence shown here is derived from an EMBL/GenBank/DDBJ whole genome shotgun (WGS) entry which is preliminary data.</text>
</comment>
<evidence type="ECO:0000256" key="4">
    <source>
        <dbReference type="RuleBase" id="RU004453"/>
    </source>
</evidence>
<dbReference type="RefSeq" id="WP_182349598.1">
    <property type="nucleotide sequence ID" value="NZ_JAJSPM010000008.1"/>
</dbReference>
<evidence type="ECO:0000256" key="3">
    <source>
        <dbReference type="RuleBase" id="RU000489"/>
    </source>
</evidence>
<keyword evidence="1 3" id="KW-0378">Hydrolase</keyword>
<organism evidence="7 8">
    <name type="scientific">Legionella resiliens</name>
    <dbReference type="NCBI Taxonomy" id="2905958"/>
    <lineage>
        <taxon>Bacteria</taxon>
        <taxon>Pseudomonadati</taxon>
        <taxon>Pseudomonadota</taxon>
        <taxon>Gammaproteobacteria</taxon>
        <taxon>Legionellales</taxon>
        <taxon>Legionellaceae</taxon>
        <taxon>Legionella</taxon>
    </lineage>
</organism>
<accession>A0ABS8X287</accession>
<sequence>MKLKQTCLSVLCTLWMLDSSFSVVQASPAANEKIVSVYLLIDNSKQLQQYVNDLLKLKKPNFNRVIFSFVRPSLIDYQTGNLAKTGILGYFTDHDGKGAHAFNQLKAAIKLSEEKNIQTFLSVGGWNYSCNFAEAHGACGPASSSINQVFYDWFPDPNDPEREQASKAKTSYANLVKLANDLGVDGIDFDYEEFWHADQYAVSWGPSANGEWSTDIAQSILNAGGPTYTNLMKYGIGSGSSSVMPKTIDKVDAILRAIMDDPGAKYLKFATAAPPVGARPITGFVTGDTYPEIYTKGGLWWRGNLKGLWYNLANKDEAIVSRFDSLGLMTYDLCGDNPAECAPYANGPLDLPGQVSAYMKDYTNWLKAEMVSKPKLTIDSIGKVTFLPAKYHINAKIQFGFEVNQPAFPKNISGQLQLTNQLVDEILEQQKDSDGVIIWQMYSKQNAAVPDATTVKYTIRQSCKTFLANDSRYDCDADFPSTAN</sequence>
<dbReference type="EMBL" id="JAJTND010000004">
    <property type="protein sequence ID" value="MCE3532861.1"/>
    <property type="molecule type" value="Genomic_DNA"/>
</dbReference>
<dbReference type="PROSITE" id="PS01095">
    <property type="entry name" value="GH18_1"/>
    <property type="match status" value="1"/>
</dbReference>
<evidence type="ECO:0000256" key="1">
    <source>
        <dbReference type="ARBA" id="ARBA00022801"/>
    </source>
</evidence>
<keyword evidence="5" id="KW-0732">Signal</keyword>
<keyword evidence="8" id="KW-1185">Reference proteome</keyword>
<dbReference type="GO" id="GO:0016787">
    <property type="term" value="F:hydrolase activity"/>
    <property type="evidence" value="ECO:0007669"/>
    <property type="project" value="UniProtKB-KW"/>
</dbReference>